<evidence type="ECO:0008006" key="4">
    <source>
        <dbReference type="Google" id="ProtNLM"/>
    </source>
</evidence>
<accession>A0A2P7APV2</accession>
<sequence length="76" mass="8841">MEDEKNNRLKTRAYELWEKQGRPEGKHEEHWQLAEKEFSSEEGFTTSETPHDGAGTGQAPSEPLEQTKRRSRKTII</sequence>
<dbReference type="AlphaFoldDB" id="A0A2P7APV2"/>
<dbReference type="InterPro" id="IPR021327">
    <property type="entry name" value="DUF2934"/>
</dbReference>
<dbReference type="EMBL" id="PGGN01000004">
    <property type="protein sequence ID" value="PSH56244.1"/>
    <property type="molecule type" value="Genomic_DNA"/>
</dbReference>
<organism evidence="2 3">
    <name type="scientific">Phyllobacterium endophyticum</name>
    <dbReference type="NCBI Taxonomy" id="1149773"/>
    <lineage>
        <taxon>Bacteria</taxon>
        <taxon>Pseudomonadati</taxon>
        <taxon>Pseudomonadota</taxon>
        <taxon>Alphaproteobacteria</taxon>
        <taxon>Hyphomicrobiales</taxon>
        <taxon>Phyllobacteriaceae</taxon>
        <taxon>Phyllobacterium</taxon>
    </lineage>
</organism>
<evidence type="ECO:0000256" key="1">
    <source>
        <dbReference type="SAM" id="MobiDB-lite"/>
    </source>
</evidence>
<name>A0A2P7APV2_9HYPH</name>
<gene>
    <name evidence="2" type="ORF">CU100_19790</name>
</gene>
<feature type="compositionally biased region" description="Basic and acidic residues" evidence="1">
    <location>
        <begin position="18"/>
        <end position="39"/>
    </location>
</feature>
<dbReference type="RefSeq" id="WP_106718303.1">
    <property type="nucleotide sequence ID" value="NZ_JACHXT010000001.1"/>
</dbReference>
<evidence type="ECO:0000313" key="3">
    <source>
        <dbReference type="Proteomes" id="UP000241158"/>
    </source>
</evidence>
<feature type="region of interest" description="Disordered" evidence="1">
    <location>
        <begin position="18"/>
        <end position="76"/>
    </location>
</feature>
<keyword evidence="3" id="KW-1185">Reference proteome</keyword>
<evidence type="ECO:0000313" key="2">
    <source>
        <dbReference type="EMBL" id="PSH56244.1"/>
    </source>
</evidence>
<protein>
    <recommendedName>
        <fullName evidence="4">DUF2934 domain-containing protein</fullName>
    </recommendedName>
</protein>
<comment type="caution">
    <text evidence="2">The sequence shown here is derived from an EMBL/GenBank/DDBJ whole genome shotgun (WGS) entry which is preliminary data.</text>
</comment>
<proteinExistence type="predicted"/>
<dbReference type="OrthoDB" id="9811127at2"/>
<reference evidence="3" key="1">
    <citation type="submission" date="2017-11" db="EMBL/GenBank/DDBJ databases">
        <authorList>
            <person name="Kuznetsova I."/>
            <person name="Sazanova A."/>
            <person name="Chirak E."/>
            <person name="Safronova V."/>
            <person name="Willems A."/>
        </authorList>
    </citation>
    <scope>NUCLEOTIDE SEQUENCE [LARGE SCALE GENOMIC DNA]</scope>
    <source>
        <strain evidence="3">PEPV15</strain>
    </source>
</reference>
<dbReference type="Proteomes" id="UP000241158">
    <property type="component" value="Unassembled WGS sequence"/>
</dbReference>
<dbReference type="Pfam" id="PF11154">
    <property type="entry name" value="DUF2934"/>
    <property type="match status" value="1"/>
</dbReference>